<dbReference type="RefSeq" id="WP_168151889.1">
    <property type="nucleotide sequence ID" value="NZ_JAAWVT010000004.1"/>
</dbReference>
<accession>A0ABX1G4W7</accession>
<dbReference type="Pfam" id="PF13479">
    <property type="entry name" value="AAA_24"/>
    <property type="match status" value="1"/>
</dbReference>
<keyword evidence="3" id="KW-1185">Reference proteome</keyword>
<feature type="region of interest" description="Disordered" evidence="1">
    <location>
        <begin position="238"/>
        <end position="279"/>
    </location>
</feature>
<dbReference type="Proteomes" id="UP000746595">
    <property type="component" value="Unassembled WGS sequence"/>
</dbReference>
<reference evidence="2 3" key="1">
    <citation type="submission" date="2020-04" db="EMBL/GenBank/DDBJ databases">
        <title>Paeniglutamicibacter sp. ANT13_2, a novel actinomycete isolated from sediment in Antarctica.</title>
        <authorList>
            <person name="Sakdapetsiri C."/>
            <person name="Pinyakong O."/>
        </authorList>
    </citation>
    <scope>NUCLEOTIDE SEQUENCE [LARGE SCALE GENOMIC DNA]</scope>
    <source>
        <strain evidence="2 3">ANT13_2</strain>
    </source>
</reference>
<feature type="compositionally biased region" description="Low complexity" evidence="1">
    <location>
        <begin position="263"/>
        <end position="273"/>
    </location>
</feature>
<organism evidence="2 3">
    <name type="scientific">Paeniglutamicibacter terrestris</name>
    <dbReference type="NCBI Taxonomy" id="2723403"/>
    <lineage>
        <taxon>Bacteria</taxon>
        <taxon>Bacillati</taxon>
        <taxon>Actinomycetota</taxon>
        <taxon>Actinomycetes</taxon>
        <taxon>Micrococcales</taxon>
        <taxon>Micrococcaceae</taxon>
        <taxon>Paeniglutamicibacter</taxon>
    </lineage>
</organism>
<evidence type="ECO:0000313" key="2">
    <source>
        <dbReference type="EMBL" id="NKG21064.1"/>
    </source>
</evidence>
<dbReference type="EMBL" id="JAAWVT010000004">
    <property type="protein sequence ID" value="NKG21064.1"/>
    <property type="molecule type" value="Genomic_DNA"/>
</dbReference>
<evidence type="ECO:0000313" key="3">
    <source>
        <dbReference type="Proteomes" id="UP000746595"/>
    </source>
</evidence>
<comment type="caution">
    <text evidence="2">The sequence shown here is derived from an EMBL/GenBank/DDBJ whole genome shotgun (WGS) entry which is preliminary data.</text>
</comment>
<proteinExistence type="predicted"/>
<gene>
    <name evidence="2" type="ORF">HED64_10150</name>
</gene>
<name>A0ABX1G4W7_9MICC</name>
<protein>
    <submittedName>
        <fullName evidence="2">AAA family ATPase</fullName>
    </submittedName>
</protein>
<sequence>MAFKSRQPTGKPPWPIILVAGIQKTGKSFSAAEASASQHIDRTLWIGVGEDDPDEYRNIPGARFEIGVHNGTYQEILQSVTDAVNEPSNPARPNMIVLDSGSMLWQLIVDNVQLIADRREKNKGQITMDLWNKAASHWKAVMSQLNRHNGPVIITARMNEVTVMKRGQPTTEKTWKHEGHKSLPFDVGVIVEFEAPRAARITGARSLRHDVPLGEHKPFPNFTLAALWEAFGYVEPGNTAPRQHSATQPVEELEPTPAPETAPAPSEAPTTGPGDALGAEIAQCKSRAELKALYDEYEAAGAGPDQLNRIKAAAGVGTPTPPQDNG</sequence>
<evidence type="ECO:0000256" key="1">
    <source>
        <dbReference type="SAM" id="MobiDB-lite"/>
    </source>
</evidence>